<dbReference type="OrthoDB" id="658187at2759"/>
<comment type="caution">
    <text evidence="2">The sequence shown here is derived from an EMBL/GenBank/DDBJ whole genome shotgun (WGS) entry which is preliminary data.</text>
</comment>
<proteinExistence type="predicted"/>
<dbReference type="Gramene" id="TVU09660">
    <property type="protein sequence ID" value="TVU09660"/>
    <property type="gene ID" value="EJB05_43147"/>
</dbReference>
<name>A0A5J9TE36_9POAL</name>
<gene>
    <name evidence="2" type="ORF">EJB05_43147</name>
</gene>
<evidence type="ECO:0000313" key="3">
    <source>
        <dbReference type="Proteomes" id="UP000324897"/>
    </source>
</evidence>
<protein>
    <recommendedName>
        <fullName evidence="1">DUF632 domain-containing protein</fullName>
    </recommendedName>
</protein>
<feature type="domain" description="DUF632" evidence="1">
    <location>
        <begin position="2"/>
        <end position="68"/>
    </location>
</feature>
<accession>A0A5J9TE36</accession>
<dbReference type="Pfam" id="PF04782">
    <property type="entry name" value="DUF632"/>
    <property type="match status" value="1"/>
</dbReference>
<reference evidence="2 3" key="1">
    <citation type="journal article" date="2019" name="Sci. Rep.">
        <title>A high-quality genome of Eragrostis curvula grass provides insights into Poaceae evolution and supports new strategies to enhance forage quality.</title>
        <authorList>
            <person name="Carballo J."/>
            <person name="Santos B.A.C.M."/>
            <person name="Zappacosta D."/>
            <person name="Garbus I."/>
            <person name="Selva J.P."/>
            <person name="Gallo C.A."/>
            <person name="Diaz A."/>
            <person name="Albertini E."/>
            <person name="Caccamo M."/>
            <person name="Echenique V."/>
        </authorList>
    </citation>
    <scope>NUCLEOTIDE SEQUENCE [LARGE SCALE GENOMIC DNA]</scope>
    <source>
        <strain evidence="3">cv. Victoria</strain>
        <tissue evidence="2">Leaf</tissue>
    </source>
</reference>
<feature type="non-terminal residue" evidence="2">
    <location>
        <position position="1"/>
    </location>
</feature>
<dbReference type="EMBL" id="RWGY01000039">
    <property type="protein sequence ID" value="TVU09660.1"/>
    <property type="molecule type" value="Genomic_DNA"/>
</dbReference>
<dbReference type="PANTHER" id="PTHR21450">
    <property type="entry name" value="PROTEIN ALTERED PHOSPHATE STARVATION RESPONSE 1"/>
    <property type="match status" value="1"/>
</dbReference>
<sequence>MHTFMQMWHTMSECRQIQCHALSQAKNIGSTIVVASFGEAQIDLVKQLEVQLLDLITSFVVWFNAQKAIRAL</sequence>
<organism evidence="2 3">
    <name type="scientific">Eragrostis curvula</name>
    <name type="common">weeping love grass</name>
    <dbReference type="NCBI Taxonomy" id="38414"/>
    <lineage>
        <taxon>Eukaryota</taxon>
        <taxon>Viridiplantae</taxon>
        <taxon>Streptophyta</taxon>
        <taxon>Embryophyta</taxon>
        <taxon>Tracheophyta</taxon>
        <taxon>Spermatophyta</taxon>
        <taxon>Magnoliopsida</taxon>
        <taxon>Liliopsida</taxon>
        <taxon>Poales</taxon>
        <taxon>Poaceae</taxon>
        <taxon>PACMAD clade</taxon>
        <taxon>Chloridoideae</taxon>
        <taxon>Eragrostideae</taxon>
        <taxon>Eragrostidinae</taxon>
        <taxon>Eragrostis</taxon>
    </lineage>
</organism>
<evidence type="ECO:0000313" key="2">
    <source>
        <dbReference type="EMBL" id="TVU09660.1"/>
    </source>
</evidence>
<dbReference type="InterPro" id="IPR006867">
    <property type="entry name" value="DUF632"/>
</dbReference>
<dbReference type="PANTHER" id="PTHR21450:SF48">
    <property type="entry name" value="OS08G0551200 PROTEIN"/>
    <property type="match status" value="1"/>
</dbReference>
<dbReference type="Proteomes" id="UP000324897">
    <property type="component" value="Chromosome 3"/>
</dbReference>
<dbReference type="AlphaFoldDB" id="A0A5J9TE36"/>
<keyword evidence="3" id="KW-1185">Reference proteome</keyword>
<evidence type="ECO:0000259" key="1">
    <source>
        <dbReference type="Pfam" id="PF04782"/>
    </source>
</evidence>